<organism evidence="2 3">
    <name type="scientific">Petrolisthes manimaculis</name>
    <dbReference type="NCBI Taxonomy" id="1843537"/>
    <lineage>
        <taxon>Eukaryota</taxon>
        <taxon>Metazoa</taxon>
        <taxon>Ecdysozoa</taxon>
        <taxon>Arthropoda</taxon>
        <taxon>Crustacea</taxon>
        <taxon>Multicrustacea</taxon>
        <taxon>Malacostraca</taxon>
        <taxon>Eumalacostraca</taxon>
        <taxon>Eucarida</taxon>
        <taxon>Decapoda</taxon>
        <taxon>Pleocyemata</taxon>
        <taxon>Anomura</taxon>
        <taxon>Galatheoidea</taxon>
        <taxon>Porcellanidae</taxon>
        <taxon>Petrolisthes</taxon>
    </lineage>
</organism>
<protein>
    <submittedName>
        <fullName evidence="2">Uncharacterized protein</fullName>
    </submittedName>
</protein>
<reference evidence="2" key="1">
    <citation type="submission" date="2023-11" db="EMBL/GenBank/DDBJ databases">
        <title>Genome assemblies of two species of porcelain crab, Petrolisthes cinctipes and Petrolisthes manimaculis (Anomura: Porcellanidae).</title>
        <authorList>
            <person name="Angst P."/>
        </authorList>
    </citation>
    <scope>NUCLEOTIDE SEQUENCE</scope>
    <source>
        <strain evidence="2">PB745_02</strain>
        <tissue evidence="2">Gill</tissue>
    </source>
</reference>
<dbReference type="Proteomes" id="UP001292094">
    <property type="component" value="Unassembled WGS sequence"/>
</dbReference>
<sequence length="118" mass="12792">MSKPEIVEVFPINFDSHVIPIQILKYLVQAGSEQFWRNRVPSLVDDSVLLAYFSIFGSEASFPSWSSEIPSPSLRGVPSPSKKSEVPSPSHCSVVSSQSQSSEVPSPSLSEVPSLSLS</sequence>
<proteinExistence type="predicted"/>
<feature type="compositionally biased region" description="Low complexity" evidence="1">
    <location>
        <begin position="77"/>
        <end position="118"/>
    </location>
</feature>
<gene>
    <name evidence="2" type="ORF">Pmani_039964</name>
</gene>
<name>A0AAE1TIV1_9EUCA</name>
<feature type="region of interest" description="Disordered" evidence="1">
    <location>
        <begin position="62"/>
        <end position="118"/>
    </location>
</feature>
<accession>A0AAE1TIV1</accession>
<comment type="caution">
    <text evidence="2">The sequence shown here is derived from an EMBL/GenBank/DDBJ whole genome shotgun (WGS) entry which is preliminary data.</text>
</comment>
<evidence type="ECO:0000313" key="2">
    <source>
        <dbReference type="EMBL" id="KAK4286953.1"/>
    </source>
</evidence>
<evidence type="ECO:0000313" key="3">
    <source>
        <dbReference type="Proteomes" id="UP001292094"/>
    </source>
</evidence>
<dbReference type="AlphaFoldDB" id="A0AAE1TIV1"/>
<keyword evidence="3" id="KW-1185">Reference proteome</keyword>
<evidence type="ECO:0000256" key="1">
    <source>
        <dbReference type="SAM" id="MobiDB-lite"/>
    </source>
</evidence>
<dbReference type="EMBL" id="JAWZYT010007204">
    <property type="protein sequence ID" value="KAK4286953.1"/>
    <property type="molecule type" value="Genomic_DNA"/>
</dbReference>